<evidence type="ECO:0000313" key="3">
    <source>
        <dbReference type="EMBL" id="KDO33046.1"/>
    </source>
</evidence>
<evidence type="ECO:0000256" key="1">
    <source>
        <dbReference type="SAM" id="MobiDB-lite"/>
    </source>
</evidence>
<name>A0A067D2R2_SAPPC</name>
<feature type="domain" description="Inositol polyphosphate-related phosphatase" evidence="2">
    <location>
        <begin position="269"/>
        <end position="566"/>
    </location>
</feature>
<dbReference type="Proteomes" id="UP000030745">
    <property type="component" value="Unassembled WGS sequence"/>
</dbReference>
<dbReference type="SUPFAM" id="SSF56219">
    <property type="entry name" value="DNase I-like"/>
    <property type="match status" value="1"/>
</dbReference>
<dbReference type="Pfam" id="PF22669">
    <property type="entry name" value="Exo_endo_phos2"/>
    <property type="match status" value="1"/>
</dbReference>
<dbReference type="InterPro" id="IPR000048">
    <property type="entry name" value="IQ_motif_EF-hand-BS"/>
</dbReference>
<evidence type="ECO:0000259" key="2">
    <source>
        <dbReference type="SMART" id="SM00128"/>
    </source>
</evidence>
<dbReference type="InterPro" id="IPR000300">
    <property type="entry name" value="IPPc"/>
</dbReference>
<sequence>MANPCKISPTTDEPTAEVRRKKRTDDALRKKKDERKNAARRRKHEKQQAAATKIQSLVRGAQTRVYISSSIAPELPVAHEEKPATPAVDVPRLALSALGHSADGLHRSQPRSARELLPTSASAKDLSFDRPLTSSRGKTPRRSASAVSLSSRPPTPASSSRPLSARDTTPPPRQETAEGDERTPPSSAVATVRSDAVSPKLESAATRVQAYFRGYASDTPPAESTPETERLSEAKATEEDPPAPWPSPLTLEAPLDVSHDTTESVLTAGSVRVLVLTWNLQAHKPPADLAPLLRPGTCHIYAIGTEECVQTYVQEGAVPEWEDKIRATLGPTSYIKLRSHALTAMHNMVFVHTSVLPLVTGLESDAIATGIGNQLGNKGGVGIGFQLGLTRFAFINAHFEAHQSQHALKRRNANFEKSTPSSDCSLKGDDHVGPISDVFDRVFWSGDLNYRIDGTRRMIDTLLARDMHNVLLANDQLTKERDAQRVFQRFHEGPLHFRPTYKFDKGSDVYDTSAKQRIPSWTDRILYATLQPHTIQLRSYESHMEIKTSDHRPVSAVFDVAFTGHEARLHATAKSNQTKSEVCSVQ</sequence>
<dbReference type="KEGG" id="spar:SPRG_01861"/>
<dbReference type="Gene3D" id="3.60.10.10">
    <property type="entry name" value="Endonuclease/exonuclease/phosphatase"/>
    <property type="match status" value="1"/>
</dbReference>
<protein>
    <recommendedName>
        <fullName evidence="2">Inositol polyphosphate-related phosphatase domain-containing protein</fullName>
    </recommendedName>
</protein>
<dbReference type="PANTHER" id="PTHR11200">
    <property type="entry name" value="INOSITOL 5-PHOSPHATASE"/>
    <property type="match status" value="1"/>
</dbReference>
<evidence type="ECO:0000313" key="4">
    <source>
        <dbReference type="Proteomes" id="UP000030745"/>
    </source>
</evidence>
<feature type="region of interest" description="Disordered" evidence="1">
    <location>
        <begin position="101"/>
        <end position="202"/>
    </location>
</feature>
<reference evidence="3 4" key="1">
    <citation type="journal article" date="2013" name="PLoS Genet.">
        <title>Distinctive expansion of potential virulence genes in the genome of the oomycete fish pathogen Saprolegnia parasitica.</title>
        <authorList>
            <person name="Jiang R.H."/>
            <person name="de Bruijn I."/>
            <person name="Haas B.J."/>
            <person name="Belmonte R."/>
            <person name="Lobach L."/>
            <person name="Christie J."/>
            <person name="van den Ackerveken G."/>
            <person name="Bottin A."/>
            <person name="Bulone V."/>
            <person name="Diaz-Moreno S.M."/>
            <person name="Dumas B."/>
            <person name="Fan L."/>
            <person name="Gaulin E."/>
            <person name="Govers F."/>
            <person name="Grenville-Briggs L.J."/>
            <person name="Horner N.R."/>
            <person name="Levin J.Z."/>
            <person name="Mammella M."/>
            <person name="Meijer H.J."/>
            <person name="Morris P."/>
            <person name="Nusbaum C."/>
            <person name="Oome S."/>
            <person name="Phillips A.J."/>
            <person name="van Rooyen D."/>
            <person name="Rzeszutek E."/>
            <person name="Saraiva M."/>
            <person name="Secombes C.J."/>
            <person name="Seidl M.F."/>
            <person name="Snel B."/>
            <person name="Stassen J.H."/>
            <person name="Sykes S."/>
            <person name="Tripathy S."/>
            <person name="van den Berg H."/>
            <person name="Vega-Arreguin J.C."/>
            <person name="Wawra S."/>
            <person name="Young S.K."/>
            <person name="Zeng Q."/>
            <person name="Dieguez-Uribeondo J."/>
            <person name="Russ C."/>
            <person name="Tyler B.M."/>
            <person name="van West P."/>
        </authorList>
    </citation>
    <scope>NUCLEOTIDE SEQUENCE [LARGE SCALE GENOMIC DNA]</scope>
    <source>
        <strain evidence="3 4">CBS 223.65</strain>
    </source>
</reference>
<feature type="compositionally biased region" description="Basic residues" evidence="1">
    <location>
        <begin position="29"/>
        <end position="45"/>
    </location>
</feature>
<dbReference type="STRING" id="695850.A0A067D2R2"/>
<keyword evidence="4" id="KW-1185">Reference proteome</keyword>
<dbReference type="Pfam" id="PF00612">
    <property type="entry name" value="IQ"/>
    <property type="match status" value="1"/>
</dbReference>
<dbReference type="InterPro" id="IPR046985">
    <property type="entry name" value="IP5"/>
</dbReference>
<dbReference type="PROSITE" id="PS50096">
    <property type="entry name" value="IQ"/>
    <property type="match status" value="2"/>
</dbReference>
<dbReference type="AlphaFoldDB" id="A0A067D2R2"/>
<accession>A0A067D2R2</accession>
<feature type="compositionally biased region" description="Basic and acidic residues" evidence="1">
    <location>
        <begin position="227"/>
        <end position="238"/>
    </location>
</feature>
<feature type="region of interest" description="Disordered" evidence="1">
    <location>
        <begin position="1"/>
        <end position="55"/>
    </location>
</feature>
<dbReference type="PANTHER" id="PTHR11200:SF275">
    <property type="entry name" value="LD06095P"/>
    <property type="match status" value="1"/>
</dbReference>
<dbReference type="VEuPathDB" id="FungiDB:SPRG_01861"/>
<dbReference type="RefSeq" id="XP_012195817.1">
    <property type="nucleotide sequence ID" value="XM_012340427.1"/>
</dbReference>
<feature type="compositionally biased region" description="Low complexity" evidence="1">
    <location>
        <begin position="142"/>
        <end position="166"/>
    </location>
</feature>
<feature type="region of interest" description="Disordered" evidence="1">
    <location>
        <begin position="216"/>
        <end position="247"/>
    </location>
</feature>
<dbReference type="EMBL" id="KK583193">
    <property type="protein sequence ID" value="KDO33046.1"/>
    <property type="molecule type" value="Genomic_DNA"/>
</dbReference>
<proteinExistence type="predicted"/>
<gene>
    <name evidence="3" type="ORF">SPRG_01861</name>
</gene>
<dbReference type="GO" id="GO:0046856">
    <property type="term" value="P:phosphatidylinositol dephosphorylation"/>
    <property type="evidence" value="ECO:0007669"/>
    <property type="project" value="InterPro"/>
</dbReference>
<dbReference type="SMART" id="SM00128">
    <property type="entry name" value="IPPc"/>
    <property type="match status" value="1"/>
</dbReference>
<dbReference type="OMA" id="MANPCKI"/>
<dbReference type="GeneID" id="24124439"/>
<dbReference type="InterPro" id="IPR036691">
    <property type="entry name" value="Endo/exonu/phosph_ase_sf"/>
</dbReference>
<organism evidence="3 4">
    <name type="scientific">Saprolegnia parasitica (strain CBS 223.65)</name>
    <dbReference type="NCBI Taxonomy" id="695850"/>
    <lineage>
        <taxon>Eukaryota</taxon>
        <taxon>Sar</taxon>
        <taxon>Stramenopiles</taxon>
        <taxon>Oomycota</taxon>
        <taxon>Saprolegniomycetes</taxon>
        <taxon>Saprolegniales</taxon>
        <taxon>Saprolegniaceae</taxon>
        <taxon>Saprolegnia</taxon>
    </lineage>
</organism>
<dbReference type="GO" id="GO:0004439">
    <property type="term" value="F:phosphatidylinositol-4,5-bisphosphate 5-phosphatase activity"/>
    <property type="evidence" value="ECO:0007669"/>
    <property type="project" value="TreeGrafter"/>
</dbReference>
<dbReference type="OrthoDB" id="2248459at2759"/>